<keyword evidence="6" id="KW-0851">Voltage-gated channel</keyword>
<evidence type="ECO:0000256" key="7">
    <source>
        <dbReference type="ARBA" id="ARBA00022958"/>
    </source>
</evidence>
<gene>
    <name evidence="14" type="ORF">GM418_09510</name>
</gene>
<feature type="domain" description="Ion transport" evidence="13">
    <location>
        <begin position="21"/>
        <end position="237"/>
    </location>
</feature>
<dbReference type="InterPro" id="IPR005821">
    <property type="entry name" value="Ion_trans_dom"/>
</dbReference>
<dbReference type="KEGG" id="mcos:GM418_09510"/>
<evidence type="ECO:0000256" key="11">
    <source>
        <dbReference type="ARBA" id="ARBA00023303"/>
    </source>
</evidence>
<comment type="subcellular location">
    <subcellularLocation>
        <location evidence="1">Membrane</location>
        <topology evidence="1">Multi-pass membrane protein</topology>
    </subcellularLocation>
</comment>
<evidence type="ECO:0000313" key="14">
    <source>
        <dbReference type="EMBL" id="QGY43885.1"/>
    </source>
</evidence>
<dbReference type="GO" id="GO:0008076">
    <property type="term" value="C:voltage-gated potassium channel complex"/>
    <property type="evidence" value="ECO:0007669"/>
    <property type="project" value="InterPro"/>
</dbReference>
<dbReference type="SUPFAM" id="SSF81324">
    <property type="entry name" value="Voltage-gated potassium channels"/>
    <property type="match status" value="1"/>
</dbReference>
<dbReference type="Proteomes" id="UP000428260">
    <property type="component" value="Chromosome"/>
</dbReference>
<dbReference type="GO" id="GO:0005249">
    <property type="term" value="F:voltage-gated potassium channel activity"/>
    <property type="evidence" value="ECO:0007669"/>
    <property type="project" value="InterPro"/>
</dbReference>
<keyword evidence="4 12" id="KW-0812">Transmembrane</keyword>
<evidence type="ECO:0000256" key="3">
    <source>
        <dbReference type="ARBA" id="ARBA00022538"/>
    </source>
</evidence>
<feature type="transmembrane region" description="Helical" evidence="12">
    <location>
        <begin position="21"/>
        <end position="40"/>
    </location>
</feature>
<evidence type="ECO:0000256" key="4">
    <source>
        <dbReference type="ARBA" id="ARBA00022692"/>
    </source>
</evidence>
<dbReference type="Gene3D" id="1.10.287.70">
    <property type="match status" value="1"/>
</dbReference>
<name>A0A6I6JM01_9BACT</name>
<dbReference type="PANTHER" id="PTHR11537:SF254">
    <property type="entry name" value="POTASSIUM VOLTAGE-GATED CHANNEL PROTEIN SHAB"/>
    <property type="match status" value="1"/>
</dbReference>
<reference evidence="14 15" key="1">
    <citation type="submission" date="2019-11" db="EMBL/GenBank/DDBJ databases">
        <authorList>
            <person name="Zheng R.K."/>
            <person name="Sun C.M."/>
        </authorList>
    </citation>
    <scope>NUCLEOTIDE SEQUENCE [LARGE SCALE GENOMIC DNA]</scope>
    <source>
        <strain evidence="14 15">WC007</strain>
    </source>
</reference>
<keyword evidence="2" id="KW-0813">Transport</keyword>
<dbReference type="GO" id="GO:0001508">
    <property type="term" value="P:action potential"/>
    <property type="evidence" value="ECO:0007669"/>
    <property type="project" value="TreeGrafter"/>
</dbReference>
<dbReference type="RefSeq" id="WP_158865460.1">
    <property type="nucleotide sequence ID" value="NZ_CP046401.1"/>
</dbReference>
<organism evidence="14 15">
    <name type="scientific">Maribellus comscasis</name>
    <dbReference type="NCBI Taxonomy" id="2681766"/>
    <lineage>
        <taxon>Bacteria</taxon>
        <taxon>Pseudomonadati</taxon>
        <taxon>Bacteroidota</taxon>
        <taxon>Bacteroidia</taxon>
        <taxon>Marinilabiliales</taxon>
        <taxon>Prolixibacteraceae</taxon>
        <taxon>Maribellus</taxon>
    </lineage>
</organism>
<keyword evidence="8 12" id="KW-1133">Transmembrane helix</keyword>
<dbReference type="Pfam" id="PF00520">
    <property type="entry name" value="Ion_trans"/>
    <property type="match status" value="1"/>
</dbReference>
<dbReference type="PANTHER" id="PTHR11537">
    <property type="entry name" value="VOLTAGE-GATED POTASSIUM CHANNEL"/>
    <property type="match status" value="1"/>
</dbReference>
<keyword evidence="3" id="KW-0633">Potassium transport</keyword>
<keyword evidence="10 12" id="KW-0472">Membrane</keyword>
<dbReference type="EMBL" id="CP046401">
    <property type="protein sequence ID" value="QGY43885.1"/>
    <property type="molecule type" value="Genomic_DNA"/>
</dbReference>
<accession>A0A6I6JM01</accession>
<keyword evidence="11" id="KW-0407">Ion channel</keyword>
<feature type="transmembrane region" description="Helical" evidence="12">
    <location>
        <begin position="207"/>
        <end position="229"/>
    </location>
</feature>
<evidence type="ECO:0000256" key="10">
    <source>
        <dbReference type="ARBA" id="ARBA00023136"/>
    </source>
</evidence>
<evidence type="ECO:0000259" key="13">
    <source>
        <dbReference type="Pfam" id="PF00520"/>
    </source>
</evidence>
<evidence type="ECO:0000256" key="12">
    <source>
        <dbReference type="SAM" id="Phobius"/>
    </source>
</evidence>
<evidence type="ECO:0000256" key="2">
    <source>
        <dbReference type="ARBA" id="ARBA00022448"/>
    </source>
</evidence>
<dbReference type="PRINTS" id="PR00169">
    <property type="entry name" value="KCHANNEL"/>
</dbReference>
<keyword evidence="15" id="KW-1185">Reference proteome</keyword>
<evidence type="ECO:0000256" key="1">
    <source>
        <dbReference type="ARBA" id="ARBA00004141"/>
    </source>
</evidence>
<dbReference type="InterPro" id="IPR027359">
    <property type="entry name" value="Volt_channel_dom_sf"/>
</dbReference>
<evidence type="ECO:0000256" key="6">
    <source>
        <dbReference type="ARBA" id="ARBA00022882"/>
    </source>
</evidence>
<feature type="transmembrane region" description="Helical" evidence="12">
    <location>
        <begin position="111"/>
        <end position="128"/>
    </location>
</feature>
<keyword evidence="7" id="KW-0630">Potassium</keyword>
<evidence type="ECO:0000256" key="9">
    <source>
        <dbReference type="ARBA" id="ARBA00023065"/>
    </source>
</evidence>
<feature type="transmembrane region" description="Helical" evidence="12">
    <location>
        <begin position="52"/>
        <end position="71"/>
    </location>
</feature>
<evidence type="ECO:0000313" key="15">
    <source>
        <dbReference type="Proteomes" id="UP000428260"/>
    </source>
</evidence>
<proteinExistence type="predicted"/>
<evidence type="ECO:0000256" key="5">
    <source>
        <dbReference type="ARBA" id="ARBA00022826"/>
    </source>
</evidence>
<feature type="transmembrane region" description="Helical" evidence="12">
    <location>
        <begin position="148"/>
        <end position="169"/>
    </location>
</feature>
<sequence length="267" mass="30268">MKNTRDKLYEVIFEADTKEGKVFDVVLLFVILLSIALVMLESVPFVREDYRSILRIMEWTITIIFSIEYILRVIIVKKAFKYIFSFYGIIDFLSVIPTYLGLFLIGTHSLVVIRILRLLRVFRILKLTRYTHAGRTLARAMWASREKISVFIFFVVTIVVIVGTVMYLVEGEPHGFTSIPRSIYWAIVTLTTVGYGDISPQTSLGQFLASVVMILGYAIIAVPTGIVTAEMMKSTSESNTQVCPSCLHDKHDDDAVFCKKCGARLNP</sequence>
<evidence type="ECO:0000256" key="8">
    <source>
        <dbReference type="ARBA" id="ARBA00022989"/>
    </source>
</evidence>
<keyword evidence="9" id="KW-0406">Ion transport</keyword>
<dbReference type="AlphaFoldDB" id="A0A6I6JM01"/>
<dbReference type="Gene3D" id="1.20.120.350">
    <property type="entry name" value="Voltage-gated potassium channels. Chain C"/>
    <property type="match status" value="1"/>
</dbReference>
<keyword evidence="5" id="KW-0631">Potassium channel</keyword>
<feature type="transmembrane region" description="Helical" evidence="12">
    <location>
        <begin position="83"/>
        <end position="105"/>
    </location>
</feature>
<dbReference type="InterPro" id="IPR028325">
    <property type="entry name" value="VG_K_chnl"/>
</dbReference>
<protein>
    <submittedName>
        <fullName evidence="14">Ion transporter</fullName>
    </submittedName>
</protein>